<dbReference type="Gene3D" id="3.90.1310.10">
    <property type="entry name" value="Penicillin-binding protein 2a (Domain 2)"/>
    <property type="match status" value="1"/>
</dbReference>
<keyword evidence="11 13" id="KW-0472">Membrane</keyword>
<name>A0A1G2KTZ2_9BACT</name>
<dbReference type="STRING" id="1802274.A3J58_02905"/>
<comment type="caution">
    <text evidence="16">The sequence shown here is derived from an EMBL/GenBank/DDBJ whole genome shotgun (WGS) entry which is preliminary data.</text>
</comment>
<evidence type="ECO:0000256" key="13">
    <source>
        <dbReference type="SAM" id="Phobius"/>
    </source>
</evidence>
<sequence length="663" mass="72937">MYARKYSWWSRFFLQSRRRRRRVLARGVEPDEIFMDAAVVSRDPIGAIEGKIERPLARFSSFAFLACVGFGIVYLGVRGFALQVASGADLFSKSQENRFASRTLYAPRGILRDRNGEALVENVPVYGLLFDRTSFLEGKGDLNVLKTRLSEILGEPAGALTDLGFPEDGDVRKLPNRIFITRDMPLERMVVLAPHLDTLHGIEIFESFRRTYRDPRAFSHVLGYVGKVSPEEAAANTSLKTEETVGKGGIELFYDDALRGAGGEKIIETDSRGIETNYRLTREPASGDSLVLTLDGALQETAYRTIDRYSMHGHGASAVVLDVKNGAVRALVSYPSFENGRLGQGLSADQFQTLLRDPLTPFFNRAIAGEFPSGSTIKPLIATAALEEHIIDPAKKIYDPGYIDIPNPYRPGESTRFPDWRPQGWVDMYDAIAYSANVYFYIIGGGYQDQKGLGISTIVRHARAFGLGERLGIDLPGEKAGLVPDPEWKKTAEPEDPIWRIGDTYHVSIGQGGVKTTPLQMAALTAAIANGGTLWKPYLMEGRYDSEGKLLESRSPEAIRTDLADQKSLKIVRQGMRETVLRGTARLLQNVPVAVAAKTGTAQHAPGKPPHAWVVAFAPAENPEIAVVVMVEQAGEGATVAVPITDEILRSYFSKNQEASIKN</sequence>
<keyword evidence="5" id="KW-0645">Protease</keyword>
<dbReference type="InterPro" id="IPR036138">
    <property type="entry name" value="PBP_dimer_sf"/>
</dbReference>
<evidence type="ECO:0000256" key="3">
    <source>
        <dbReference type="ARBA" id="ARBA00022475"/>
    </source>
</evidence>
<keyword evidence="10 13" id="KW-1133">Transmembrane helix</keyword>
<dbReference type="PANTHER" id="PTHR30627">
    <property type="entry name" value="PEPTIDOGLYCAN D,D-TRANSPEPTIDASE"/>
    <property type="match status" value="1"/>
</dbReference>
<comment type="subcellular location">
    <subcellularLocation>
        <location evidence="2">Cell membrane</location>
    </subcellularLocation>
    <subcellularLocation>
        <location evidence="1">Membrane</location>
        <topology evidence="1">Single-pass membrane protein</topology>
    </subcellularLocation>
</comment>
<dbReference type="GO" id="GO:0009002">
    <property type="term" value="F:serine-type D-Ala-D-Ala carboxypeptidase activity"/>
    <property type="evidence" value="ECO:0007669"/>
    <property type="project" value="InterPro"/>
</dbReference>
<keyword evidence="12" id="KW-0961">Cell wall biogenesis/degradation</keyword>
<dbReference type="Gene3D" id="3.40.710.10">
    <property type="entry name" value="DD-peptidase/beta-lactamase superfamily"/>
    <property type="match status" value="1"/>
</dbReference>
<evidence type="ECO:0000259" key="14">
    <source>
        <dbReference type="Pfam" id="PF00905"/>
    </source>
</evidence>
<evidence type="ECO:0000256" key="6">
    <source>
        <dbReference type="ARBA" id="ARBA00022692"/>
    </source>
</evidence>
<reference evidence="16 17" key="1">
    <citation type="journal article" date="2016" name="Nat. Commun.">
        <title>Thousands of microbial genomes shed light on interconnected biogeochemical processes in an aquifer system.</title>
        <authorList>
            <person name="Anantharaman K."/>
            <person name="Brown C.T."/>
            <person name="Hug L.A."/>
            <person name="Sharon I."/>
            <person name="Castelle C.J."/>
            <person name="Probst A.J."/>
            <person name="Thomas B.C."/>
            <person name="Singh A."/>
            <person name="Wilkins M.J."/>
            <person name="Karaoz U."/>
            <person name="Brodie E.L."/>
            <person name="Williams K.H."/>
            <person name="Hubbard S.S."/>
            <person name="Banfield J.F."/>
        </authorList>
    </citation>
    <scope>NUCLEOTIDE SEQUENCE [LARGE SCALE GENOMIC DNA]</scope>
</reference>
<dbReference type="GO" id="GO:0006508">
    <property type="term" value="P:proteolysis"/>
    <property type="evidence" value="ECO:0007669"/>
    <property type="project" value="UniProtKB-KW"/>
</dbReference>
<keyword evidence="9" id="KW-0573">Peptidoglycan synthesis</keyword>
<dbReference type="NCBIfam" id="TIGR03423">
    <property type="entry name" value="pbp2_mrdA"/>
    <property type="match status" value="1"/>
</dbReference>
<dbReference type="InterPro" id="IPR050515">
    <property type="entry name" value="Beta-lactam/transpept"/>
</dbReference>
<protein>
    <submittedName>
        <fullName evidence="16">Penicillin-binding protein 2</fullName>
    </submittedName>
</protein>
<dbReference type="GO" id="GO:0008360">
    <property type="term" value="P:regulation of cell shape"/>
    <property type="evidence" value="ECO:0007669"/>
    <property type="project" value="UniProtKB-KW"/>
</dbReference>
<dbReference type="Pfam" id="PF00905">
    <property type="entry name" value="Transpeptidase"/>
    <property type="match status" value="1"/>
</dbReference>
<evidence type="ECO:0000256" key="11">
    <source>
        <dbReference type="ARBA" id="ARBA00023136"/>
    </source>
</evidence>
<feature type="transmembrane region" description="Helical" evidence="13">
    <location>
        <begin position="59"/>
        <end position="77"/>
    </location>
</feature>
<dbReference type="AlphaFoldDB" id="A0A1G2KTZ2"/>
<evidence type="ECO:0000256" key="5">
    <source>
        <dbReference type="ARBA" id="ARBA00022670"/>
    </source>
</evidence>
<evidence type="ECO:0000256" key="4">
    <source>
        <dbReference type="ARBA" id="ARBA00022519"/>
    </source>
</evidence>
<organism evidence="16 17">
    <name type="scientific">Candidatus Sungbacteria bacterium RIFCSPHIGHO2_02_FULL_52_23</name>
    <dbReference type="NCBI Taxonomy" id="1802274"/>
    <lineage>
        <taxon>Bacteria</taxon>
        <taxon>Candidatus Sungiibacteriota</taxon>
    </lineage>
</organism>
<dbReference type="PANTHER" id="PTHR30627:SF2">
    <property type="entry name" value="PEPTIDOGLYCAN D,D-TRANSPEPTIDASE MRDA"/>
    <property type="match status" value="1"/>
</dbReference>
<dbReference type="SUPFAM" id="SSF56519">
    <property type="entry name" value="Penicillin binding protein dimerisation domain"/>
    <property type="match status" value="1"/>
</dbReference>
<dbReference type="Pfam" id="PF03717">
    <property type="entry name" value="PBP_dimer"/>
    <property type="match status" value="1"/>
</dbReference>
<evidence type="ECO:0000256" key="1">
    <source>
        <dbReference type="ARBA" id="ARBA00004167"/>
    </source>
</evidence>
<feature type="domain" description="Penicillin-binding protein transpeptidase" evidence="14">
    <location>
        <begin position="317"/>
        <end position="649"/>
    </location>
</feature>
<evidence type="ECO:0000256" key="2">
    <source>
        <dbReference type="ARBA" id="ARBA00004236"/>
    </source>
</evidence>
<dbReference type="GO" id="GO:0071555">
    <property type="term" value="P:cell wall organization"/>
    <property type="evidence" value="ECO:0007669"/>
    <property type="project" value="UniProtKB-KW"/>
</dbReference>
<dbReference type="EMBL" id="MHQM01000040">
    <property type="protein sequence ID" value="OHA02654.1"/>
    <property type="molecule type" value="Genomic_DNA"/>
</dbReference>
<keyword evidence="3" id="KW-1003">Cell membrane</keyword>
<evidence type="ECO:0000313" key="17">
    <source>
        <dbReference type="Proteomes" id="UP000178510"/>
    </source>
</evidence>
<evidence type="ECO:0000259" key="15">
    <source>
        <dbReference type="Pfam" id="PF03717"/>
    </source>
</evidence>
<accession>A0A1G2KTZ2</accession>
<gene>
    <name evidence="16" type="ORF">A3J58_02905</name>
</gene>
<evidence type="ECO:0000256" key="10">
    <source>
        <dbReference type="ARBA" id="ARBA00022989"/>
    </source>
</evidence>
<dbReference type="GO" id="GO:0071972">
    <property type="term" value="F:peptidoglycan L,D-transpeptidase activity"/>
    <property type="evidence" value="ECO:0007669"/>
    <property type="project" value="TreeGrafter"/>
</dbReference>
<keyword evidence="4" id="KW-0997">Cell inner membrane</keyword>
<keyword evidence="6 13" id="KW-0812">Transmembrane</keyword>
<dbReference type="InterPro" id="IPR001460">
    <property type="entry name" value="PCN-bd_Tpept"/>
</dbReference>
<evidence type="ECO:0000256" key="12">
    <source>
        <dbReference type="ARBA" id="ARBA00023316"/>
    </source>
</evidence>
<feature type="domain" description="Penicillin-binding protein dimerisation" evidence="15">
    <location>
        <begin position="104"/>
        <end position="274"/>
    </location>
</feature>
<dbReference type="InterPro" id="IPR017790">
    <property type="entry name" value="Penicillin-binding_protein_2"/>
</dbReference>
<dbReference type="SUPFAM" id="SSF56601">
    <property type="entry name" value="beta-lactamase/transpeptidase-like"/>
    <property type="match status" value="1"/>
</dbReference>
<evidence type="ECO:0000256" key="7">
    <source>
        <dbReference type="ARBA" id="ARBA00022801"/>
    </source>
</evidence>
<dbReference type="Proteomes" id="UP000178510">
    <property type="component" value="Unassembled WGS sequence"/>
</dbReference>
<dbReference type="InterPro" id="IPR005311">
    <property type="entry name" value="PBP_dimer"/>
</dbReference>
<keyword evidence="7" id="KW-0378">Hydrolase</keyword>
<dbReference type="GO" id="GO:0005886">
    <property type="term" value="C:plasma membrane"/>
    <property type="evidence" value="ECO:0007669"/>
    <property type="project" value="UniProtKB-SubCell"/>
</dbReference>
<evidence type="ECO:0000256" key="9">
    <source>
        <dbReference type="ARBA" id="ARBA00022984"/>
    </source>
</evidence>
<keyword evidence="8" id="KW-0133">Cell shape</keyword>
<proteinExistence type="predicted"/>
<dbReference type="GO" id="GO:0008658">
    <property type="term" value="F:penicillin binding"/>
    <property type="evidence" value="ECO:0007669"/>
    <property type="project" value="InterPro"/>
</dbReference>
<evidence type="ECO:0000256" key="8">
    <source>
        <dbReference type="ARBA" id="ARBA00022960"/>
    </source>
</evidence>
<dbReference type="InterPro" id="IPR012338">
    <property type="entry name" value="Beta-lactam/transpept-like"/>
</dbReference>
<evidence type="ECO:0000313" key="16">
    <source>
        <dbReference type="EMBL" id="OHA02654.1"/>
    </source>
</evidence>
<dbReference type="GO" id="GO:0009252">
    <property type="term" value="P:peptidoglycan biosynthetic process"/>
    <property type="evidence" value="ECO:0007669"/>
    <property type="project" value="UniProtKB-KW"/>
</dbReference>